<protein>
    <recommendedName>
        <fullName evidence="1">Bacteriophage T5 Orf172 DNA-binding domain-containing protein</fullName>
    </recommendedName>
</protein>
<dbReference type="Pfam" id="PF13455">
    <property type="entry name" value="MUG113"/>
    <property type="match status" value="1"/>
</dbReference>
<evidence type="ECO:0000259" key="1">
    <source>
        <dbReference type="SMART" id="SM00974"/>
    </source>
</evidence>
<dbReference type="AlphaFoldDB" id="A0A6H1ZNR3"/>
<reference evidence="2" key="1">
    <citation type="submission" date="2020-03" db="EMBL/GenBank/DDBJ databases">
        <title>The deep terrestrial virosphere.</title>
        <authorList>
            <person name="Holmfeldt K."/>
            <person name="Nilsson E."/>
            <person name="Simone D."/>
            <person name="Lopez-Fernandez M."/>
            <person name="Wu X."/>
            <person name="de Brujin I."/>
            <person name="Lundin D."/>
            <person name="Andersson A."/>
            <person name="Bertilsson S."/>
            <person name="Dopson M."/>
        </authorList>
    </citation>
    <scope>NUCLEOTIDE SEQUENCE</scope>
    <source>
        <strain evidence="2">TM448A01197</strain>
        <strain evidence="3">TM448B02288</strain>
    </source>
</reference>
<name>A0A6H1ZNR3_9ZZZZ</name>
<dbReference type="SMART" id="SM00974">
    <property type="entry name" value="T5orf172"/>
    <property type="match status" value="1"/>
</dbReference>
<gene>
    <name evidence="2" type="ORF">TM448A01197_0014</name>
    <name evidence="3" type="ORF">TM448B02288_0016</name>
</gene>
<feature type="domain" description="Bacteriophage T5 Orf172 DNA-binding" evidence="1">
    <location>
        <begin position="15"/>
        <end position="88"/>
    </location>
</feature>
<evidence type="ECO:0000313" key="2">
    <source>
        <dbReference type="EMBL" id="QJA48947.1"/>
    </source>
</evidence>
<dbReference type="InterPro" id="IPR018306">
    <property type="entry name" value="Phage_T5_Orf172_DNA-bd"/>
</dbReference>
<proteinExistence type="predicted"/>
<sequence>MIYFVRVYSENQDLRIGETFLKIGYSSNGGQSRLGSLQAGNPDKLELFFEVYGDKDTECLVHKYFSEDRVNGEWFKINENNYKYFDIMLHFFDYAYRSANELKNIDEETYNKKVAEEINKSIDFLIKLKRYNSFKEKADQQDFSHLEDMAGDGI</sequence>
<dbReference type="EMBL" id="MT144110">
    <property type="protein sequence ID" value="QJA48947.1"/>
    <property type="molecule type" value="Genomic_DNA"/>
</dbReference>
<dbReference type="EMBL" id="MT144897">
    <property type="protein sequence ID" value="QJI01094.1"/>
    <property type="molecule type" value="Genomic_DNA"/>
</dbReference>
<evidence type="ECO:0000313" key="3">
    <source>
        <dbReference type="EMBL" id="QJI01094.1"/>
    </source>
</evidence>
<accession>A0A6H1ZNR3</accession>
<organism evidence="2">
    <name type="scientific">viral metagenome</name>
    <dbReference type="NCBI Taxonomy" id="1070528"/>
    <lineage>
        <taxon>unclassified sequences</taxon>
        <taxon>metagenomes</taxon>
        <taxon>organismal metagenomes</taxon>
    </lineage>
</organism>